<dbReference type="RefSeq" id="WP_006259536.1">
    <property type="nucleotide sequence ID" value="NZ_BCMQ01000017.1"/>
</dbReference>
<gene>
    <name evidence="1" type="ORF">AS202_02605</name>
</gene>
<dbReference type="KEGG" id="mod:AS202_02605"/>
<protein>
    <submittedName>
        <fullName evidence="1">Uncharacterized protein</fullName>
    </submittedName>
</protein>
<dbReference type="AlphaFoldDB" id="A0A0U3H2W7"/>
<evidence type="ECO:0000313" key="2">
    <source>
        <dbReference type="Proteomes" id="UP000069030"/>
    </source>
</evidence>
<name>A0A0U3H2W7_9FLAO</name>
<reference evidence="1 2" key="1">
    <citation type="journal article" date="2016" name="J. Zhejiang Univ. Sci. B">
        <title>Antibiotic resistance mechanisms of Myroides sp.</title>
        <authorList>
            <person name="Hu S."/>
            <person name="Yuan S."/>
            <person name="Qu H."/>
            <person name="Jiang T."/>
            <person name="Zhou Y."/>
            <person name="Wang M."/>
            <person name="Ming D."/>
        </authorList>
    </citation>
    <scope>NUCLEOTIDE SEQUENCE [LARGE SCALE GENOMIC DNA]</scope>
    <source>
        <strain evidence="1 2">PR63039</strain>
    </source>
</reference>
<dbReference type="EMBL" id="CP013690">
    <property type="protein sequence ID" value="ALU25116.1"/>
    <property type="molecule type" value="Genomic_DNA"/>
</dbReference>
<organism evidence="1 2">
    <name type="scientific">Myroides odoratimimus</name>
    <dbReference type="NCBI Taxonomy" id="76832"/>
    <lineage>
        <taxon>Bacteria</taxon>
        <taxon>Pseudomonadati</taxon>
        <taxon>Bacteroidota</taxon>
        <taxon>Flavobacteriia</taxon>
        <taxon>Flavobacteriales</taxon>
        <taxon>Flavobacteriaceae</taxon>
        <taxon>Myroides</taxon>
    </lineage>
</organism>
<dbReference type="PROSITE" id="PS51257">
    <property type="entry name" value="PROKAR_LIPOPROTEIN"/>
    <property type="match status" value="1"/>
</dbReference>
<accession>A0A0U3H2W7</accession>
<evidence type="ECO:0000313" key="1">
    <source>
        <dbReference type="EMBL" id="ALU25116.1"/>
    </source>
</evidence>
<dbReference type="Proteomes" id="UP000069030">
    <property type="component" value="Chromosome"/>
</dbReference>
<sequence length="143" mass="16544">MKNISLVIMMLVMVFVAGCSKEDLEVNNKDVSIQYNGTSVETRKAKEYTNFYFTIRSKVRTPMQGYVEVVTINNEKIKSDRFSLDMGEHREVLVKKEGVVVERDYVKSYKVYATPINFDAFPNRGMPSRDFFNPPMYKFPKAG</sequence>
<proteinExistence type="predicted"/>